<evidence type="ECO:0000313" key="2">
    <source>
        <dbReference type="Proteomes" id="UP000805649"/>
    </source>
</evidence>
<proteinExistence type="predicted"/>
<dbReference type="Proteomes" id="UP000805649">
    <property type="component" value="Unassembled WGS sequence"/>
</dbReference>
<name>A0ACC3Z1W5_COLTU</name>
<sequence length="104" mass="11670">MRTPFFIAVITFATSAVADLHNNAFCVTSRTNFEGAKKYEILPEATRCACERYKYRNTGNKQWDKCPDCTFDGLSCLSADWHIGGDEMTYYCEEKCGAQGAEAN</sequence>
<keyword evidence="2" id="KW-1185">Reference proteome</keyword>
<dbReference type="EMBL" id="VUJX02000004">
    <property type="protein sequence ID" value="KAL0938075.1"/>
    <property type="molecule type" value="Genomic_DNA"/>
</dbReference>
<organism evidence="1 2">
    <name type="scientific">Colletotrichum truncatum</name>
    <name type="common">Anthracnose fungus</name>
    <name type="synonym">Colletotrichum capsici</name>
    <dbReference type="NCBI Taxonomy" id="5467"/>
    <lineage>
        <taxon>Eukaryota</taxon>
        <taxon>Fungi</taxon>
        <taxon>Dikarya</taxon>
        <taxon>Ascomycota</taxon>
        <taxon>Pezizomycotina</taxon>
        <taxon>Sordariomycetes</taxon>
        <taxon>Hypocreomycetidae</taxon>
        <taxon>Glomerellales</taxon>
        <taxon>Glomerellaceae</taxon>
        <taxon>Colletotrichum</taxon>
        <taxon>Colletotrichum truncatum species complex</taxon>
    </lineage>
</organism>
<protein>
    <submittedName>
        <fullName evidence="1">Uncharacterized protein</fullName>
    </submittedName>
</protein>
<gene>
    <name evidence="1" type="ORF">CTRU02_207806</name>
</gene>
<reference evidence="1 2" key="1">
    <citation type="journal article" date="2020" name="Phytopathology">
        <title>Genome Sequence Resources of Colletotrichum truncatum, C. plurivorum, C. musicola, and C. sojae: Four Species Pathogenic to Soybean (Glycine max).</title>
        <authorList>
            <person name="Rogerio F."/>
            <person name="Boufleur T.R."/>
            <person name="Ciampi-Guillardi M."/>
            <person name="Sukno S.A."/>
            <person name="Thon M.R."/>
            <person name="Massola Junior N.S."/>
            <person name="Baroncelli R."/>
        </authorList>
    </citation>
    <scope>NUCLEOTIDE SEQUENCE [LARGE SCALE GENOMIC DNA]</scope>
    <source>
        <strain evidence="1 2">CMES1059</strain>
    </source>
</reference>
<comment type="caution">
    <text evidence="1">The sequence shown here is derived from an EMBL/GenBank/DDBJ whole genome shotgun (WGS) entry which is preliminary data.</text>
</comment>
<accession>A0ACC3Z1W5</accession>
<evidence type="ECO:0000313" key="1">
    <source>
        <dbReference type="EMBL" id="KAL0938075.1"/>
    </source>
</evidence>